<evidence type="ECO:0000256" key="2">
    <source>
        <dbReference type="ARBA" id="ARBA00011322"/>
    </source>
</evidence>
<proteinExistence type="inferred from homology"/>
<gene>
    <name evidence="7" type="primary">sbcC</name>
    <name evidence="7" type="ORF">CAE01nite_01340</name>
</gene>
<dbReference type="PANTHER" id="PTHR32114:SF2">
    <property type="entry name" value="ABC TRANSPORTER ABCH.3"/>
    <property type="match status" value="1"/>
</dbReference>
<sequence>MHLRTMTLQALGPFAGTHTVDFAELGASGLYLLEGPTGAGKSTIIDAVVFALYGKVASAATSDDRLRSGYAPDDVDTVVDLVFETGSGVYRVRRTPERQRAKKRGTGTTRQNATIKLWRLASADDVDGGELLSTRLDEAGPEIQRAIGLDRAQFVQTIVLPQGEFASFLRADPEQRRGLLQKVFGTEVYERVQERLVAMRREAQASVDSARSAVAVAAAHFVGAASVTDEPAFAEGRARAAADPDDGPRGPSPAPLATASELRSLGEAADPDLLPAATAHVVALTHEAEADAERDGAARAVLADARAELDDARALAGTVRRRDALRAEQQQLRSAADVHAEGVARRDLARRAAVLASVLTGADTAQRSADEARRAVERLRGEEPDLAGLDGDALGRLRESLAVEAGRLRAVAQVERTLPRRRTELATQEAAMGAAMAERAALTAELAARPVLRAELVDLMDLLGDPGAELASGRTALAAAQERHDAARRAETLDEQLDAARSRALDALEAARHAVRTEADLRGRRLAGMAGELALGLVPGDACPVCGSPEHPDPAALAEDHPDDEQVAAAEAARARAETWSAEAGAAVAVLVERAAAQRVLAGGSRPELEALVAEIEARVTLAEAAQRELLATRQRLQVHDAESDVLLDRARGLDVAVARGQATIEASVTALEADDKEVDAARVGAPTVAARLAEIEAHATSVTALARALTSAAAAEDDLRTRLGELHRGLAEHGFADAGAARAALLGAAELGALERSLGAFEAAVARVEAGLAEPAVAALPDDVVVDVAAAQAACEQAEGLAAAASRQATLSARCASAATDGLQEVTRALGTFTAARDAAAPVTRIADLASASGGDNALRLTLATYVLARRFEDVVAAANDRLAGMSDGRFELVRSEEREDVSSRKRGLAMKVLDHRIEAERDPRTLSGGETFYVSLCLALGMADVVTAEAGGIDVGTLFVDEGFGTLDPETLEAVLTELGKLRAGGRVVGVVSHVEALKQSIAERIEVRRLPDGSSTLTVRAG</sequence>
<keyword evidence="4" id="KW-0175">Coiled coil</keyword>
<comment type="similarity">
    <text evidence="1">Belongs to the SMC family. SbcC subfamily.</text>
</comment>
<evidence type="ECO:0000313" key="7">
    <source>
        <dbReference type="EMBL" id="GEO32409.1"/>
    </source>
</evidence>
<reference evidence="7 8" key="1">
    <citation type="submission" date="2019-07" db="EMBL/GenBank/DDBJ databases">
        <title>Whole genome shotgun sequence of Cellulomonas aerilata NBRC 106308.</title>
        <authorList>
            <person name="Hosoyama A."/>
            <person name="Uohara A."/>
            <person name="Ohji S."/>
            <person name="Ichikawa N."/>
        </authorList>
    </citation>
    <scope>NUCLEOTIDE SEQUENCE [LARGE SCALE GENOMIC DNA]</scope>
    <source>
        <strain evidence="7 8">NBRC 106308</strain>
    </source>
</reference>
<protein>
    <recommendedName>
        <fullName evidence="3">Nuclease SbcCD subunit C</fullName>
    </recommendedName>
</protein>
<dbReference type="AlphaFoldDB" id="A0A512D7G3"/>
<dbReference type="InterPro" id="IPR027417">
    <property type="entry name" value="P-loop_NTPase"/>
</dbReference>
<evidence type="ECO:0000313" key="8">
    <source>
        <dbReference type="Proteomes" id="UP000321181"/>
    </source>
</evidence>
<name>A0A512D7G3_9CELL</name>
<evidence type="ECO:0000256" key="4">
    <source>
        <dbReference type="SAM" id="Coils"/>
    </source>
</evidence>
<dbReference type="RefSeq" id="WP_146898522.1">
    <property type="nucleotide sequence ID" value="NZ_BAAARM010000001.1"/>
</dbReference>
<evidence type="ECO:0000259" key="6">
    <source>
        <dbReference type="Pfam" id="PF13476"/>
    </source>
</evidence>
<dbReference type="GO" id="GO:0006302">
    <property type="term" value="P:double-strand break repair"/>
    <property type="evidence" value="ECO:0007669"/>
    <property type="project" value="InterPro"/>
</dbReference>
<dbReference type="InterPro" id="IPR038729">
    <property type="entry name" value="Rad50/SbcC_AAA"/>
</dbReference>
<dbReference type="Proteomes" id="UP000321181">
    <property type="component" value="Unassembled WGS sequence"/>
</dbReference>
<feature type="coiled-coil region" evidence="4">
    <location>
        <begin position="483"/>
        <end position="510"/>
    </location>
</feature>
<feature type="domain" description="Rad50/SbcC-type AAA" evidence="6">
    <location>
        <begin position="6"/>
        <end position="190"/>
    </location>
</feature>
<keyword evidence="8" id="KW-1185">Reference proteome</keyword>
<dbReference type="Pfam" id="PF13558">
    <property type="entry name" value="SbcC_Walker_B"/>
    <property type="match status" value="1"/>
</dbReference>
<evidence type="ECO:0000256" key="5">
    <source>
        <dbReference type="SAM" id="MobiDB-lite"/>
    </source>
</evidence>
<accession>A0A512D7G3</accession>
<comment type="subunit">
    <text evidence="2">Heterodimer of SbcC and SbcD.</text>
</comment>
<evidence type="ECO:0000256" key="3">
    <source>
        <dbReference type="ARBA" id="ARBA00013368"/>
    </source>
</evidence>
<dbReference type="EMBL" id="BJYY01000001">
    <property type="protein sequence ID" value="GEO32409.1"/>
    <property type="molecule type" value="Genomic_DNA"/>
</dbReference>
<comment type="caution">
    <text evidence="7">The sequence shown here is derived from an EMBL/GenBank/DDBJ whole genome shotgun (WGS) entry which is preliminary data.</text>
</comment>
<feature type="region of interest" description="Disordered" evidence="5">
    <location>
        <begin position="235"/>
        <end position="257"/>
    </location>
</feature>
<dbReference type="GO" id="GO:0016887">
    <property type="term" value="F:ATP hydrolysis activity"/>
    <property type="evidence" value="ECO:0007669"/>
    <property type="project" value="InterPro"/>
</dbReference>
<dbReference type="SUPFAM" id="SSF52540">
    <property type="entry name" value="P-loop containing nucleoside triphosphate hydrolases"/>
    <property type="match status" value="1"/>
</dbReference>
<feature type="compositionally biased region" description="Basic and acidic residues" evidence="5">
    <location>
        <begin position="236"/>
        <end position="248"/>
    </location>
</feature>
<dbReference type="Gene3D" id="3.40.50.300">
    <property type="entry name" value="P-loop containing nucleotide triphosphate hydrolases"/>
    <property type="match status" value="2"/>
</dbReference>
<evidence type="ECO:0000256" key="1">
    <source>
        <dbReference type="ARBA" id="ARBA00006930"/>
    </source>
</evidence>
<dbReference type="PANTHER" id="PTHR32114">
    <property type="entry name" value="ABC TRANSPORTER ABCH.3"/>
    <property type="match status" value="1"/>
</dbReference>
<dbReference type="Pfam" id="PF13476">
    <property type="entry name" value="AAA_23"/>
    <property type="match status" value="1"/>
</dbReference>
<organism evidence="7 8">
    <name type="scientific">Cellulomonas aerilata</name>
    <dbReference type="NCBI Taxonomy" id="515326"/>
    <lineage>
        <taxon>Bacteria</taxon>
        <taxon>Bacillati</taxon>
        <taxon>Actinomycetota</taxon>
        <taxon>Actinomycetes</taxon>
        <taxon>Micrococcales</taxon>
        <taxon>Cellulomonadaceae</taxon>
        <taxon>Cellulomonas</taxon>
    </lineage>
</organism>
<dbReference type="OrthoDB" id="9795626at2"/>